<dbReference type="Gene3D" id="3.10.20.30">
    <property type="match status" value="1"/>
</dbReference>
<keyword evidence="2" id="KW-1185">Reference proteome</keyword>
<name>A0A9X3EL52_9GAMM</name>
<dbReference type="InterPro" id="IPR010035">
    <property type="entry name" value="Thi_S"/>
</dbReference>
<gene>
    <name evidence="1" type="primary">thiS</name>
    <name evidence="1" type="ORF">OUO13_05585</name>
</gene>
<accession>A0A9X3EL52</accession>
<dbReference type="InterPro" id="IPR012675">
    <property type="entry name" value="Beta-grasp_dom_sf"/>
</dbReference>
<dbReference type="NCBIfam" id="TIGR01683">
    <property type="entry name" value="thiS"/>
    <property type="match status" value="1"/>
</dbReference>
<dbReference type="CDD" id="cd00565">
    <property type="entry name" value="Ubl_ThiS"/>
    <property type="match status" value="1"/>
</dbReference>
<dbReference type="RefSeq" id="WP_283172862.1">
    <property type="nucleotide sequence ID" value="NZ_JAPNOA010000018.1"/>
</dbReference>
<comment type="caution">
    <text evidence="1">The sequence shown here is derived from an EMBL/GenBank/DDBJ whole genome shotgun (WGS) entry which is preliminary data.</text>
</comment>
<dbReference type="EMBL" id="JAPNOA010000018">
    <property type="protein sequence ID" value="MCY0964648.1"/>
    <property type="molecule type" value="Genomic_DNA"/>
</dbReference>
<dbReference type="Pfam" id="PF02597">
    <property type="entry name" value="ThiS"/>
    <property type="match status" value="1"/>
</dbReference>
<dbReference type="InterPro" id="IPR016155">
    <property type="entry name" value="Mopterin_synth/thiamin_S_b"/>
</dbReference>
<dbReference type="Proteomes" id="UP001150830">
    <property type="component" value="Unassembled WGS sequence"/>
</dbReference>
<evidence type="ECO:0000313" key="2">
    <source>
        <dbReference type="Proteomes" id="UP001150830"/>
    </source>
</evidence>
<proteinExistence type="predicted"/>
<dbReference type="AlphaFoldDB" id="A0A9X3EL52"/>
<evidence type="ECO:0000313" key="1">
    <source>
        <dbReference type="EMBL" id="MCY0964648.1"/>
    </source>
</evidence>
<protein>
    <submittedName>
        <fullName evidence="1">Sulfur carrier protein ThiS</fullName>
    </submittedName>
</protein>
<dbReference type="InterPro" id="IPR003749">
    <property type="entry name" value="ThiS/MoaD-like"/>
</dbReference>
<organism evidence="1 2">
    <name type="scientific">Parathalassolituus penaei</name>
    <dbReference type="NCBI Taxonomy" id="2997323"/>
    <lineage>
        <taxon>Bacteria</taxon>
        <taxon>Pseudomonadati</taxon>
        <taxon>Pseudomonadota</taxon>
        <taxon>Gammaproteobacteria</taxon>
        <taxon>Oceanospirillales</taxon>
        <taxon>Oceanospirillaceae</taxon>
        <taxon>Parathalassolituus</taxon>
    </lineage>
</organism>
<sequence length="76" mass="8161">MSLVCWINGEQRQLDLNDGASVRTVLEAEGYLQAGVVPRARIIVARNEQLVPQALWANEAVSSNDRIDVVGAVTGG</sequence>
<reference evidence="1" key="1">
    <citation type="submission" date="2022-11" db="EMBL/GenBank/DDBJ databases">
        <title>Parathalassolutuus dongxingensis gen. nov., sp. nov., a novel member of family Oceanospirillaceae isolated from a coastal shrimp pond in Guangxi, China.</title>
        <authorList>
            <person name="Chen H."/>
        </authorList>
    </citation>
    <scope>NUCLEOTIDE SEQUENCE</scope>
    <source>
        <strain evidence="1">G-43</strain>
    </source>
</reference>
<dbReference type="SUPFAM" id="SSF54285">
    <property type="entry name" value="MoaD/ThiS"/>
    <property type="match status" value="1"/>
</dbReference>